<organism evidence="1">
    <name type="scientific">bioreactor metagenome</name>
    <dbReference type="NCBI Taxonomy" id="1076179"/>
    <lineage>
        <taxon>unclassified sequences</taxon>
        <taxon>metagenomes</taxon>
        <taxon>ecological metagenomes</taxon>
    </lineage>
</organism>
<dbReference type="AlphaFoldDB" id="A0A645JQC2"/>
<gene>
    <name evidence="1" type="ORF">SDC9_212708</name>
</gene>
<comment type="caution">
    <text evidence="1">The sequence shown here is derived from an EMBL/GenBank/DDBJ whole genome shotgun (WGS) entry which is preliminary data.</text>
</comment>
<proteinExistence type="predicted"/>
<dbReference type="EMBL" id="VSSQ01146527">
    <property type="protein sequence ID" value="MPN64929.1"/>
    <property type="molecule type" value="Genomic_DNA"/>
</dbReference>
<protein>
    <submittedName>
        <fullName evidence="1">Uncharacterized protein</fullName>
    </submittedName>
</protein>
<evidence type="ECO:0000313" key="1">
    <source>
        <dbReference type="EMBL" id="MPN64929.1"/>
    </source>
</evidence>
<name>A0A645JQC2_9ZZZZ</name>
<sequence length="46" mass="5379">MHNVNIHGLNQQAHRIAYLKVMVVLHQKFIIAAEHCHFVMHTFEDG</sequence>
<reference evidence="1" key="1">
    <citation type="submission" date="2019-08" db="EMBL/GenBank/DDBJ databases">
        <authorList>
            <person name="Kucharzyk K."/>
            <person name="Murdoch R.W."/>
            <person name="Higgins S."/>
            <person name="Loffler F."/>
        </authorList>
    </citation>
    <scope>NUCLEOTIDE SEQUENCE</scope>
</reference>
<accession>A0A645JQC2</accession>